<protein>
    <recommendedName>
        <fullName evidence="9">Major facilitator superfamily (MFS) profile domain-containing protein</fullName>
    </recommendedName>
</protein>
<dbReference type="Gene3D" id="1.20.1250.20">
    <property type="entry name" value="MFS general substrate transporter like domains"/>
    <property type="match status" value="1"/>
</dbReference>
<keyword evidence="8" id="KW-1185">Reference proteome</keyword>
<proteinExistence type="predicted"/>
<feature type="transmembrane region" description="Helical" evidence="6">
    <location>
        <begin position="486"/>
        <end position="510"/>
    </location>
</feature>
<feature type="transmembrane region" description="Helical" evidence="6">
    <location>
        <begin position="459"/>
        <end position="480"/>
    </location>
</feature>
<dbReference type="EMBL" id="DF933820">
    <property type="protein sequence ID" value="GAM37593.1"/>
    <property type="molecule type" value="Genomic_DNA"/>
</dbReference>
<dbReference type="AlphaFoldDB" id="A0A6V8H9Q4"/>
<evidence type="ECO:0000256" key="2">
    <source>
        <dbReference type="ARBA" id="ARBA00022448"/>
    </source>
</evidence>
<feature type="transmembrane region" description="Helical" evidence="6">
    <location>
        <begin position="272"/>
        <end position="296"/>
    </location>
</feature>
<feature type="transmembrane region" description="Helical" evidence="6">
    <location>
        <begin position="531"/>
        <end position="550"/>
    </location>
</feature>
<feature type="transmembrane region" description="Helical" evidence="6">
    <location>
        <begin position="556"/>
        <end position="577"/>
    </location>
</feature>
<keyword evidence="4 6" id="KW-1133">Transmembrane helix</keyword>
<comment type="subcellular location">
    <subcellularLocation>
        <location evidence="1">Membrane</location>
        <topology evidence="1">Multi-pass membrane protein</topology>
    </subcellularLocation>
</comment>
<dbReference type="PANTHER" id="PTHR23502:SF132">
    <property type="entry name" value="POLYAMINE TRANSPORTER 2-RELATED"/>
    <property type="match status" value="1"/>
</dbReference>
<reference evidence="8" key="1">
    <citation type="journal article" date="2015" name="Genome Announc.">
        <title>Draft genome sequence of Talaromyces cellulolyticus strain Y-94, a source of lignocellulosic biomass-degrading enzymes.</title>
        <authorList>
            <person name="Fujii T."/>
            <person name="Koike H."/>
            <person name="Sawayama S."/>
            <person name="Yano S."/>
            <person name="Inoue H."/>
        </authorList>
    </citation>
    <scope>NUCLEOTIDE SEQUENCE [LARGE SCALE GENOMIC DNA]</scope>
    <source>
        <strain evidence="8">Y-94</strain>
    </source>
</reference>
<dbReference type="SUPFAM" id="SSF103473">
    <property type="entry name" value="MFS general substrate transporter"/>
    <property type="match status" value="1"/>
</dbReference>
<comment type="caution">
    <text evidence="7">The sequence shown here is derived from an EMBL/GenBank/DDBJ whole genome shotgun (WGS) entry which is preliminary data.</text>
</comment>
<sequence>MQSLRQYCALSKRILDENRHTIEEVGVETCQAVSTRTQQEQRQAALRGTTSGNFDIHQTLQLSAHTLRSDLQPAVDIERADWDLDLGDRMPRSTIYQADDARYCVTATGVDMAEENGKPDREKPFVVSFEREDDPNDPHNWRPYYRALCTAYLSFMAAAVEFVSVADSLGIEEAAVGGKINREVKFLMTGGYLIGLGFGCLCSAPFSEVFGRNPVYIFSLTGLCFMLIIQHFQHARGYKVIIRTIGAFLGSGTTVSSAGATSDIWTRLDRSYIFAIYVCIVFAGPLLASIIGPIIITTYKITIFPAQMTFTSLAWGVAVFLMPETYAPVILFWKAKILRKLTGQSRFKAPMELKRVAFRRRMQHALSRPFRFLYKDTMLALVVAYTGLNYIITYQMFSAVPLLFVTEYGFSLYHEGLAFIPAIGGIFLCAPAVVFNYRILKKRLIMALEKGYTGVEPEIGLFLAMAGAPAIPISLFWMAWTGRPSISFWAPMMSTTLYSYGVVCVTISVFQYATDNFESYAASAQASVLMVRYVAAGAMAEVAVPIHQHLQIRGDLSLFGGLSVLMVPVPFLLYRYAYKIQKSKYRSQTRITQD</sequence>
<evidence type="ECO:0008006" key="9">
    <source>
        <dbReference type="Google" id="ProtNLM"/>
    </source>
</evidence>
<accession>A0A6V8H9Q4</accession>
<keyword evidence="2" id="KW-0813">Transport</keyword>
<feature type="transmembrane region" description="Helical" evidence="6">
    <location>
        <begin position="378"/>
        <end position="397"/>
    </location>
</feature>
<gene>
    <name evidence="7" type="ORF">TCE0_024r07640</name>
</gene>
<feature type="transmembrane region" description="Helical" evidence="6">
    <location>
        <begin position="186"/>
        <end position="206"/>
    </location>
</feature>
<evidence type="ECO:0000256" key="1">
    <source>
        <dbReference type="ARBA" id="ARBA00004141"/>
    </source>
</evidence>
<name>A0A6V8H9Q4_TALPI</name>
<dbReference type="PANTHER" id="PTHR23502">
    <property type="entry name" value="MAJOR FACILITATOR SUPERFAMILY"/>
    <property type="match status" value="1"/>
</dbReference>
<keyword evidence="5 6" id="KW-0472">Membrane</keyword>
<dbReference type="Proteomes" id="UP000053095">
    <property type="component" value="Unassembled WGS sequence"/>
</dbReference>
<keyword evidence="3 6" id="KW-0812">Transmembrane</keyword>
<dbReference type="GO" id="GO:0022857">
    <property type="term" value="F:transmembrane transporter activity"/>
    <property type="evidence" value="ECO:0007669"/>
    <property type="project" value="InterPro"/>
</dbReference>
<feature type="transmembrane region" description="Helical" evidence="6">
    <location>
        <begin position="215"/>
        <end position="234"/>
    </location>
</feature>
<evidence type="ECO:0000256" key="3">
    <source>
        <dbReference type="ARBA" id="ARBA00022692"/>
    </source>
</evidence>
<organism evidence="7 8">
    <name type="scientific">Talaromyces pinophilus</name>
    <name type="common">Penicillium pinophilum</name>
    <dbReference type="NCBI Taxonomy" id="128442"/>
    <lineage>
        <taxon>Eukaryota</taxon>
        <taxon>Fungi</taxon>
        <taxon>Dikarya</taxon>
        <taxon>Ascomycota</taxon>
        <taxon>Pezizomycotina</taxon>
        <taxon>Eurotiomycetes</taxon>
        <taxon>Eurotiomycetidae</taxon>
        <taxon>Eurotiales</taxon>
        <taxon>Trichocomaceae</taxon>
        <taxon>Talaromyces</taxon>
        <taxon>Talaromyces sect. Talaromyces</taxon>
    </lineage>
</organism>
<dbReference type="Pfam" id="PF07690">
    <property type="entry name" value="MFS_1"/>
    <property type="match status" value="1"/>
</dbReference>
<feature type="transmembrane region" description="Helical" evidence="6">
    <location>
        <begin position="308"/>
        <end position="333"/>
    </location>
</feature>
<feature type="transmembrane region" description="Helical" evidence="6">
    <location>
        <begin position="417"/>
        <end position="439"/>
    </location>
</feature>
<evidence type="ECO:0000256" key="5">
    <source>
        <dbReference type="ARBA" id="ARBA00023136"/>
    </source>
</evidence>
<evidence type="ECO:0000256" key="4">
    <source>
        <dbReference type="ARBA" id="ARBA00022989"/>
    </source>
</evidence>
<evidence type="ECO:0000256" key="6">
    <source>
        <dbReference type="SAM" id="Phobius"/>
    </source>
</evidence>
<dbReference type="InterPro" id="IPR011701">
    <property type="entry name" value="MFS"/>
</dbReference>
<dbReference type="GO" id="GO:0005886">
    <property type="term" value="C:plasma membrane"/>
    <property type="evidence" value="ECO:0007669"/>
    <property type="project" value="TreeGrafter"/>
</dbReference>
<evidence type="ECO:0000313" key="8">
    <source>
        <dbReference type="Proteomes" id="UP000053095"/>
    </source>
</evidence>
<feature type="transmembrane region" description="Helical" evidence="6">
    <location>
        <begin position="144"/>
        <end position="166"/>
    </location>
</feature>
<evidence type="ECO:0000313" key="7">
    <source>
        <dbReference type="EMBL" id="GAM37593.1"/>
    </source>
</evidence>
<dbReference type="InterPro" id="IPR036259">
    <property type="entry name" value="MFS_trans_sf"/>
</dbReference>
<feature type="transmembrane region" description="Helical" evidence="6">
    <location>
        <begin position="240"/>
        <end position="260"/>
    </location>
</feature>